<organism evidence="1 2">
    <name type="scientific">[Ruminococcus] torques L2-14</name>
    <dbReference type="NCBI Taxonomy" id="657313"/>
    <lineage>
        <taxon>Bacteria</taxon>
        <taxon>Bacillati</taxon>
        <taxon>Bacillota</taxon>
        <taxon>Clostridia</taxon>
        <taxon>Lachnospirales</taxon>
        <taxon>Lachnospiraceae</taxon>
        <taxon>Mediterraneibacter</taxon>
    </lineage>
</organism>
<dbReference type="AlphaFoldDB" id="D4M568"/>
<accession>D4M568</accession>
<dbReference type="HOGENOM" id="CLU_3296053_0_0_9"/>
<dbReference type="KEGG" id="rto:RTO_18180"/>
<gene>
    <name evidence="1" type="ORF">RTO_18180</name>
</gene>
<reference evidence="1 2" key="2">
    <citation type="submission" date="2010-03" db="EMBL/GenBank/DDBJ databases">
        <authorList>
            <person name="Pajon A."/>
        </authorList>
    </citation>
    <scope>NUCLEOTIDE SEQUENCE [LARGE SCALE GENOMIC DNA]</scope>
    <source>
        <strain evidence="1 2">L2-14</strain>
    </source>
</reference>
<protein>
    <submittedName>
        <fullName evidence="1">Uncharacterized protein</fullName>
    </submittedName>
</protein>
<proteinExistence type="predicted"/>
<name>D4M568_9FIRM</name>
<dbReference type="PATRIC" id="fig|657313.3.peg.1648"/>
<dbReference type="EMBL" id="FP929055">
    <property type="protein sequence ID" value="CBL26380.1"/>
    <property type="molecule type" value="Genomic_DNA"/>
</dbReference>
<reference evidence="1 2" key="1">
    <citation type="submission" date="2010-03" db="EMBL/GenBank/DDBJ databases">
        <title>The genome sequence of Ruminococcus torques L2-14.</title>
        <authorList>
            <consortium name="metaHIT consortium -- http://www.metahit.eu/"/>
            <person name="Pajon A."/>
            <person name="Turner K."/>
            <person name="Parkhill J."/>
            <person name="Duncan S."/>
            <person name="Flint H."/>
        </authorList>
    </citation>
    <scope>NUCLEOTIDE SEQUENCE [LARGE SCALE GENOMIC DNA]</scope>
    <source>
        <strain evidence="1 2">L2-14</strain>
    </source>
</reference>
<evidence type="ECO:0000313" key="1">
    <source>
        <dbReference type="EMBL" id="CBL26380.1"/>
    </source>
</evidence>
<evidence type="ECO:0000313" key="2">
    <source>
        <dbReference type="Proteomes" id="UP000008956"/>
    </source>
</evidence>
<sequence length="40" mass="4797">MNNVSKQLIIGMVKKIDDSDEKFLRQLYTILKRHLERGKH</sequence>
<dbReference type="Proteomes" id="UP000008956">
    <property type="component" value="Chromosome"/>
</dbReference>